<keyword evidence="2" id="KW-1185">Reference proteome</keyword>
<name>A0A7Y0ADR3_9BACT</name>
<gene>
    <name evidence="1" type="ORF">HHL22_09900</name>
</gene>
<organism evidence="1 2">
    <name type="scientific">Hymenobacter polaris</name>
    <dbReference type="NCBI Taxonomy" id="2682546"/>
    <lineage>
        <taxon>Bacteria</taxon>
        <taxon>Pseudomonadati</taxon>
        <taxon>Bacteroidota</taxon>
        <taxon>Cytophagia</taxon>
        <taxon>Cytophagales</taxon>
        <taxon>Hymenobacteraceae</taxon>
        <taxon>Hymenobacter</taxon>
    </lineage>
</organism>
<dbReference type="RefSeq" id="WP_169530813.1">
    <property type="nucleotide sequence ID" value="NZ_JABBGH010000001.1"/>
</dbReference>
<proteinExistence type="predicted"/>
<evidence type="ECO:0000313" key="2">
    <source>
        <dbReference type="Proteomes" id="UP000559626"/>
    </source>
</evidence>
<dbReference type="AlphaFoldDB" id="A0A7Y0ADR3"/>
<comment type="caution">
    <text evidence="1">The sequence shown here is derived from an EMBL/GenBank/DDBJ whole genome shotgun (WGS) entry which is preliminary data.</text>
</comment>
<evidence type="ECO:0000313" key="1">
    <source>
        <dbReference type="EMBL" id="NML65516.1"/>
    </source>
</evidence>
<protein>
    <submittedName>
        <fullName evidence="1">Uncharacterized protein</fullName>
    </submittedName>
</protein>
<sequence>MSDQVIFSQPYGSVLVDASVPCVITQWHAFANATDFIALQQFALDYFEAHSTPAKPWGWVGDVRQMGAIPAKAQAWLIAEFNPRATAAGLREVSVVVAETVFGQIATQRYAQGTAEARNQYVLQTAFYDSLASAKAGARQAAQPA</sequence>
<accession>A0A7Y0ADR3</accession>
<dbReference type="EMBL" id="JABBGH010000001">
    <property type="protein sequence ID" value="NML65516.1"/>
    <property type="molecule type" value="Genomic_DNA"/>
</dbReference>
<dbReference type="Proteomes" id="UP000559626">
    <property type="component" value="Unassembled WGS sequence"/>
</dbReference>
<reference evidence="1 2" key="1">
    <citation type="submission" date="2020-04" db="EMBL/GenBank/DDBJ databases">
        <title>Hymenobacter polaris sp. nov., isolated from Arctic soil.</title>
        <authorList>
            <person name="Dahal R.H."/>
        </authorList>
    </citation>
    <scope>NUCLEOTIDE SEQUENCE [LARGE SCALE GENOMIC DNA]</scope>
    <source>
        <strain evidence="1 2">RP-2-7</strain>
    </source>
</reference>